<keyword evidence="1" id="KW-0472">Membrane</keyword>
<evidence type="ECO:0000313" key="3">
    <source>
        <dbReference type="Proteomes" id="UP000192422"/>
    </source>
</evidence>
<evidence type="ECO:0000256" key="1">
    <source>
        <dbReference type="SAM" id="Phobius"/>
    </source>
</evidence>
<dbReference type="EMBL" id="CP053562">
    <property type="protein sequence ID" value="QPZ92547.1"/>
    <property type="molecule type" value="Genomic_DNA"/>
</dbReference>
<sequence>MAGLGLSLAGIILFTFSDTGIAGPWAHSVGISALTTGLLLWGAGAIRRTLEL</sequence>
<dbReference type="Proteomes" id="UP000192422">
    <property type="component" value="Chromosome"/>
</dbReference>
<keyword evidence="1" id="KW-0812">Transmembrane</keyword>
<proteinExistence type="predicted"/>
<evidence type="ECO:0000313" key="2">
    <source>
        <dbReference type="EMBL" id="QPZ92547.1"/>
    </source>
</evidence>
<dbReference type="RefSeq" id="WP_165756991.1">
    <property type="nucleotide sequence ID" value="NZ_CP053562.1"/>
</dbReference>
<name>A0ABX6YXF3_9RHOB</name>
<accession>A0ABX6YXF3</accession>
<keyword evidence="1" id="KW-1133">Transmembrane helix</keyword>
<keyword evidence="3" id="KW-1185">Reference proteome</keyword>
<organism evidence="2 3">
    <name type="scientific">Thioclava electrotropha</name>
    <dbReference type="NCBI Taxonomy" id="1549850"/>
    <lineage>
        <taxon>Bacteria</taxon>
        <taxon>Pseudomonadati</taxon>
        <taxon>Pseudomonadota</taxon>
        <taxon>Alphaproteobacteria</taxon>
        <taxon>Rhodobacterales</taxon>
        <taxon>Paracoccaceae</taxon>
        <taxon>Thioclava</taxon>
    </lineage>
</organism>
<feature type="transmembrane region" description="Helical" evidence="1">
    <location>
        <begin position="27"/>
        <end position="46"/>
    </location>
</feature>
<evidence type="ECO:0008006" key="4">
    <source>
        <dbReference type="Google" id="ProtNLM"/>
    </source>
</evidence>
<gene>
    <name evidence="2" type="ORF">AKL02_017735</name>
</gene>
<reference evidence="2 3" key="1">
    <citation type="submission" date="2020-05" db="EMBL/GenBank/DDBJ databases">
        <title>Thioclava electrotropha strain Elox9 finished genome.</title>
        <authorList>
            <person name="Rowe A.R."/>
            <person name="Wilbanks E.G."/>
        </authorList>
    </citation>
    <scope>NUCLEOTIDE SEQUENCE [LARGE SCALE GENOMIC DNA]</scope>
    <source>
        <strain evidence="2 3">Elox9</strain>
    </source>
</reference>
<protein>
    <recommendedName>
        <fullName evidence="4">CTP synthetase</fullName>
    </recommendedName>
</protein>